<accession>A0ABS5S9T1</accession>
<evidence type="ECO:0000313" key="2">
    <source>
        <dbReference type="EMBL" id="MBT0609195.1"/>
    </source>
</evidence>
<dbReference type="Gene3D" id="3.40.710.10">
    <property type="entry name" value="DD-peptidase/beta-lactamase superfamily"/>
    <property type="match status" value="1"/>
</dbReference>
<dbReference type="SUPFAM" id="SSF56601">
    <property type="entry name" value="beta-lactamase/transpeptidase-like"/>
    <property type="match status" value="1"/>
</dbReference>
<proteinExistence type="predicted"/>
<dbReference type="InterPro" id="IPR050789">
    <property type="entry name" value="Diverse_Enzym_Activities"/>
</dbReference>
<comment type="caution">
    <text evidence="2">The sequence shown here is derived from an EMBL/GenBank/DDBJ whole genome shotgun (WGS) entry which is preliminary data.</text>
</comment>
<dbReference type="PANTHER" id="PTHR43283:SF14">
    <property type="entry name" value="BLL8153 PROTEIN"/>
    <property type="match status" value="1"/>
</dbReference>
<name>A0ABS5S9T1_9FLAO</name>
<protein>
    <submittedName>
        <fullName evidence="2">Beta-lactamase family protein</fullName>
    </submittedName>
</protein>
<dbReference type="Proteomes" id="UP001297092">
    <property type="component" value="Unassembled WGS sequence"/>
</dbReference>
<organism evidence="2 3">
    <name type="scientific">Aequorivita echinoideorum</name>
    <dbReference type="NCBI Taxonomy" id="1549647"/>
    <lineage>
        <taxon>Bacteria</taxon>
        <taxon>Pseudomonadati</taxon>
        <taxon>Bacteroidota</taxon>
        <taxon>Flavobacteriia</taxon>
        <taxon>Flavobacteriales</taxon>
        <taxon>Flavobacteriaceae</taxon>
        <taxon>Aequorivita</taxon>
    </lineage>
</organism>
<evidence type="ECO:0000313" key="3">
    <source>
        <dbReference type="Proteomes" id="UP001297092"/>
    </source>
</evidence>
<sequence length="365" mass="41779">MKIKKVLLLLVIFATFTSCKVGRFIVYNFADIHDNKKFPARQIESANTKFYFQTAEKGKVPREINVDGTKYPFEEYIQKNKTVAFLIIKNDTLQYEKYFRDYNSSSIVPSFSMAKSITSILIGCAIDDELIESVNDPVTKYIPELKNTGFDTVTIEHLLQMTSGLKFNESYSNPFGDAATFYYGTNLRKAIGKMKLNSQPGKKFAYVSGNTQLLGLVLERALKDKTISAYLEEKLWKPLQMEFDASWSLDKENGLEKTFCCINATARDYAKIGRLYLNKGNWNGKQIVSQDWVERSTKIDTAQGSAQFYQYQWWLPSKTGDFMAQGILGQYIYVHPEKNLIIVRLGKNEGNANWWEILASMGQAY</sequence>
<dbReference type="InterPro" id="IPR012338">
    <property type="entry name" value="Beta-lactam/transpept-like"/>
</dbReference>
<evidence type="ECO:0000259" key="1">
    <source>
        <dbReference type="Pfam" id="PF00144"/>
    </source>
</evidence>
<dbReference type="EMBL" id="JAHCTB010000007">
    <property type="protein sequence ID" value="MBT0609195.1"/>
    <property type="molecule type" value="Genomic_DNA"/>
</dbReference>
<dbReference type="Pfam" id="PF00144">
    <property type="entry name" value="Beta-lactamase"/>
    <property type="match status" value="1"/>
</dbReference>
<reference evidence="2 3" key="1">
    <citation type="submission" date="2021-05" db="EMBL/GenBank/DDBJ databases">
        <title>Aequorivita echinoideorum JCM 30378 genome.</title>
        <authorList>
            <person name="Zhang H."/>
            <person name="Li C."/>
        </authorList>
    </citation>
    <scope>NUCLEOTIDE SEQUENCE [LARGE SCALE GENOMIC DNA]</scope>
    <source>
        <strain evidence="2 3">JCM30378</strain>
    </source>
</reference>
<gene>
    <name evidence="2" type="ORF">KIV10_13485</name>
</gene>
<feature type="domain" description="Beta-lactamase-related" evidence="1">
    <location>
        <begin position="80"/>
        <end position="345"/>
    </location>
</feature>
<keyword evidence="3" id="KW-1185">Reference proteome</keyword>
<dbReference type="PANTHER" id="PTHR43283">
    <property type="entry name" value="BETA-LACTAMASE-RELATED"/>
    <property type="match status" value="1"/>
</dbReference>
<dbReference type="InterPro" id="IPR001466">
    <property type="entry name" value="Beta-lactam-related"/>
</dbReference>
<dbReference type="PROSITE" id="PS51257">
    <property type="entry name" value="PROKAR_LIPOPROTEIN"/>
    <property type="match status" value="1"/>
</dbReference>
<dbReference type="RefSeq" id="WP_214114631.1">
    <property type="nucleotide sequence ID" value="NZ_JAHCTB010000007.1"/>
</dbReference>